<dbReference type="PROSITE" id="PS50920">
    <property type="entry name" value="SOLCAR"/>
    <property type="match status" value="1"/>
</dbReference>
<reference evidence="11" key="1">
    <citation type="submission" date="2025-08" db="UniProtKB">
        <authorList>
            <consortium name="Ensembl"/>
        </authorList>
    </citation>
    <scope>IDENTIFICATION</scope>
</reference>
<evidence type="ECO:0000256" key="10">
    <source>
        <dbReference type="SAM" id="MobiDB-lite"/>
    </source>
</evidence>
<feature type="region of interest" description="Disordered" evidence="10">
    <location>
        <begin position="67"/>
        <end position="98"/>
    </location>
</feature>
<dbReference type="Proteomes" id="UP000694522">
    <property type="component" value="Unplaced"/>
</dbReference>
<evidence type="ECO:0000256" key="2">
    <source>
        <dbReference type="ARBA" id="ARBA00006375"/>
    </source>
</evidence>
<evidence type="ECO:0000256" key="1">
    <source>
        <dbReference type="ARBA" id="ARBA00004141"/>
    </source>
</evidence>
<proteinExistence type="inferred from homology"/>
<dbReference type="GO" id="GO:0016020">
    <property type="term" value="C:membrane"/>
    <property type="evidence" value="ECO:0007669"/>
    <property type="project" value="UniProtKB-SubCell"/>
</dbReference>
<evidence type="ECO:0000256" key="7">
    <source>
        <dbReference type="ARBA" id="ARBA00023136"/>
    </source>
</evidence>
<name>A0A8B9G8M4_9PSIT</name>
<reference evidence="11" key="2">
    <citation type="submission" date="2025-09" db="UniProtKB">
        <authorList>
            <consortium name="Ensembl"/>
        </authorList>
    </citation>
    <scope>IDENTIFICATION</scope>
</reference>
<protein>
    <submittedName>
        <fullName evidence="11">Uncharacterized protein</fullName>
    </submittedName>
</protein>
<feature type="region of interest" description="Disordered" evidence="10">
    <location>
        <begin position="338"/>
        <end position="383"/>
    </location>
</feature>
<dbReference type="PANTHER" id="PTHR45618">
    <property type="entry name" value="MITOCHONDRIAL DICARBOXYLATE CARRIER-RELATED"/>
    <property type="match status" value="1"/>
</dbReference>
<evidence type="ECO:0000256" key="9">
    <source>
        <dbReference type="RuleBase" id="RU000488"/>
    </source>
</evidence>
<evidence type="ECO:0000256" key="6">
    <source>
        <dbReference type="ARBA" id="ARBA00022989"/>
    </source>
</evidence>
<accession>A0A8B9G8M4</accession>
<evidence type="ECO:0000313" key="11">
    <source>
        <dbReference type="Ensembl" id="ENSACOP00000020717.1"/>
    </source>
</evidence>
<evidence type="ECO:0000256" key="3">
    <source>
        <dbReference type="ARBA" id="ARBA00022448"/>
    </source>
</evidence>
<comment type="similarity">
    <text evidence="2 9">Belongs to the mitochondrial carrier (TC 2.A.29) family.</text>
</comment>
<organism evidence="11 12">
    <name type="scientific">Amazona collaria</name>
    <name type="common">yellow-billed parrot</name>
    <dbReference type="NCBI Taxonomy" id="241587"/>
    <lineage>
        <taxon>Eukaryota</taxon>
        <taxon>Metazoa</taxon>
        <taxon>Chordata</taxon>
        <taxon>Craniata</taxon>
        <taxon>Vertebrata</taxon>
        <taxon>Euteleostomi</taxon>
        <taxon>Archelosauria</taxon>
        <taxon>Archosauria</taxon>
        <taxon>Dinosauria</taxon>
        <taxon>Saurischia</taxon>
        <taxon>Theropoda</taxon>
        <taxon>Coelurosauria</taxon>
        <taxon>Aves</taxon>
        <taxon>Neognathae</taxon>
        <taxon>Neoaves</taxon>
        <taxon>Telluraves</taxon>
        <taxon>Australaves</taxon>
        <taxon>Psittaciformes</taxon>
        <taxon>Psittacidae</taxon>
        <taxon>Amazona</taxon>
    </lineage>
</organism>
<keyword evidence="3 9" id="KW-0813">Transport</keyword>
<keyword evidence="4 8" id="KW-0812">Transmembrane</keyword>
<feature type="compositionally biased region" description="Low complexity" evidence="10">
    <location>
        <begin position="354"/>
        <end position="383"/>
    </location>
</feature>
<evidence type="ECO:0000256" key="5">
    <source>
        <dbReference type="ARBA" id="ARBA00022737"/>
    </source>
</evidence>
<dbReference type="Ensembl" id="ENSACOT00000021463.1">
    <property type="protein sequence ID" value="ENSACOP00000020717.1"/>
    <property type="gene ID" value="ENSACOG00000014249.1"/>
</dbReference>
<dbReference type="AlphaFoldDB" id="A0A8B9G8M4"/>
<evidence type="ECO:0000256" key="8">
    <source>
        <dbReference type="PROSITE-ProRule" id="PRU00282"/>
    </source>
</evidence>
<evidence type="ECO:0000313" key="12">
    <source>
        <dbReference type="Proteomes" id="UP000694522"/>
    </source>
</evidence>
<evidence type="ECO:0000256" key="4">
    <source>
        <dbReference type="ARBA" id="ARBA00022692"/>
    </source>
</evidence>
<keyword evidence="5" id="KW-0677">Repeat</keyword>
<keyword evidence="6" id="KW-1133">Transmembrane helix</keyword>
<dbReference type="InterPro" id="IPR023395">
    <property type="entry name" value="MCP_dom_sf"/>
</dbReference>
<feature type="repeat" description="Solcar" evidence="8">
    <location>
        <begin position="144"/>
        <end position="223"/>
    </location>
</feature>
<keyword evidence="12" id="KW-1185">Reference proteome</keyword>
<dbReference type="SUPFAM" id="SSF103506">
    <property type="entry name" value="Mitochondrial carrier"/>
    <property type="match status" value="1"/>
</dbReference>
<dbReference type="Gene3D" id="1.50.40.10">
    <property type="entry name" value="Mitochondrial carrier domain"/>
    <property type="match status" value="1"/>
</dbReference>
<dbReference type="InterPro" id="IPR018108">
    <property type="entry name" value="MCP_transmembrane"/>
</dbReference>
<comment type="subcellular location">
    <subcellularLocation>
        <location evidence="1">Membrane</location>
        <topology evidence="1">Multi-pass membrane protein</topology>
    </subcellularLocation>
</comment>
<dbReference type="InterPro" id="IPR050391">
    <property type="entry name" value="Mito_Metabolite_Transporter"/>
</dbReference>
<sequence>MEGVTLGGDGPTEHPCCGWDGVGWSGRIHCHPWAERGAPASVSAGMQARNQGRGWVWGCLKQERPRCHPGPDPSLKPLFLSSHHGGSEAPRGAPDSRCQVRERGAGRVHRRPLHLPLGHCQSAAAGRTRCAPHPCQHPRWVPPCPPRSGGVPWGDAGVPQIQGEVRIPRTVGAVEYRGVFGTLSTMVRMEGPRSLYSGLAAGLQRQMSFASIRIGLYDSVKQLYTPKGAESECPGAPHPCAPLVPVCTRGQHPPFREAPPCPRALNGVPVWWGTRGAGGPSACALQAPGWPRGCWRAAPRARWPWPVPSPPTWSRCGSRPMGRCWMVPGGTAAPWMPIGPSPGRRESAGYGEGRCPTSPVTPSSTAGSSSRTTSLRTRCCGRS</sequence>
<dbReference type="Pfam" id="PF00153">
    <property type="entry name" value="Mito_carr"/>
    <property type="match status" value="1"/>
</dbReference>
<keyword evidence="7 8" id="KW-0472">Membrane</keyword>